<feature type="region of interest" description="Disordered" evidence="1">
    <location>
        <begin position="1"/>
        <end position="43"/>
    </location>
</feature>
<comment type="caution">
    <text evidence="2">The sequence shown here is derived from an EMBL/GenBank/DDBJ whole genome shotgun (WGS) entry which is preliminary data.</text>
</comment>
<protein>
    <submittedName>
        <fullName evidence="2">Uncharacterized protein</fullName>
    </submittedName>
</protein>
<evidence type="ECO:0000313" key="2">
    <source>
        <dbReference type="EMBL" id="ETE66595.1"/>
    </source>
</evidence>
<accession>V8NX01</accession>
<feature type="non-terminal residue" evidence="2">
    <location>
        <position position="1"/>
    </location>
</feature>
<reference evidence="2 3" key="1">
    <citation type="journal article" date="2013" name="Proc. Natl. Acad. Sci. U.S.A.">
        <title>The king cobra genome reveals dynamic gene evolution and adaptation in the snake venom system.</title>
        <authorList>
            <person name="Vonk F.J."/>
            <person name="Casewell N.R."/>
            <person name="Henkel C.V."/>
            <person name="Heimberg A.M."/>
            <person name="Jansen H.J."/>
            <person name="McCleary R.J."/>
            <person name="Kerkkamp H.M."/>
            <person name="Vos R.A."/>
            <person name="Guerreiro I."/>
            <person name="Calvete J.J."/>
            <person name="Wuster W."/>
            <person name="Woods A.E."/>
            <person name="Logan J.M."/>
            <person name="Harrison R.A."/>
            <person name="Castoe T.A."/>
            <person name="de Koning A.P."/>
            <person name="Pollock D.D."/>
            <person name="Yandell M."/>
            <person name="Calderon D."/>
            <person name="Renjifo C."/>
            <person name="Currier R.B."/>
            <person name="Salgado D."/>
            <person name="Pla D."/>
            <person name="Sanz L."/>
            <person name="Hyder A.S."/>
            <person name="Ribeiro J.M."/>
            <person name="Arntzen J.W."/>
            <person name="van den Thillart G.E."/>
            <person name="Boetzer M."/>
            <person name="Pirovano W."/>
            <person name="Dirks R.P."/>
            <person name="Spaink H.P."/>
            <person name="Duboule D."/>
            <person name="McGlinn E."/>
            <person name="Kini R.M."/>
            <person name="Richardson M.K."/>
        </authorList>
    </citation>
    <scope>NUCLEOTIDE SEQUENCE</scope>
    <source>
        <tissue evidence="2">Blood</tissue>
    </source>
</reference>
<gene>
    <name evidence="2" type="ORF">L345_07628</name>
</gene>
<dbReference type="Proteomes" id="UP000018936">
    <property type="component" value="Unassembled WGS sequence"/>
</dbReference>
<organism evidence="2 3">
    <name type="scientific">Ophiophagus hannah</name>
    <name type="common">King cobra</name>
    <name type="synonym">Naja hannah</name>
    <dbReference type="NCBI Taxonomy" id="8665"/>
    <lineage>
        <taxon>Eukaryota</taxon>
        <taxon>Metazoa</taxon>
        <taxon>Chordata</taxon>
        <taxon>Craniata</taxon>
        <taxon>Vertebrata</taxon>
        <taxon>Euteleostomi</taxon>
        <taxon>Lepidosauria</taxon>
        <taxon>Squamata</taxon>
        <taxon>Bifurcata</taxon>
        <taxon>Unidentata</taxon>
        <taxon>Episquamata</taxon>
        <taxon>Toxicofera</taxon>
        <taxon>Serpentes</taxon>
        <taxon>Colubroidea</taxon>
        <taxon>Elapidae</taxon>
        <taxon>Elapinae</taxon>
        <taxon>Ophiophagus</taxon>
    </lineage>
</organism>
<name>V8NX01_OPHHA</name>
<proteinExistence type="predicted"/>
<keyword evidence="3" id="KW-1185">Reference proteome</keyword>
<evidence type="ECO:0000256" key="1">
    <source>
        <dbReference type="SAM" id="MobiDB-lite"/>
    </source>
</evidence>
<dbReference type="AlphaFoldDB" id="V8NX01"/>
<evidence type="ECO:0000313" key="3">
    <source>
        <dbReference type="Proteomes" id="UP000018936"/>
    </source>
</evidence>
<dbReference type="EMBL" id="AZIM01001524">
    <property type="protein sequence ID" value="ETE66595.1"/>
    <property type="molecule type" value="Genomic_DNA"/>
</dbReference>
<sequence>MGPEEGRMEGRKEGGEERRGEERRGEGKKGEQFFEKKLIARGY</sequence>